<dbReference type="Gene3D" id="2.100.10.50">
    <property type="match status" value="2"/>
</dbReference>
<evidence type="ECO:0008006" key="3">
    <source>
        <dbReference type="Google" id="ProtNLM"/>
    </source>
</evidence>
<protein>
    <recommendedName>
        <fullName evidence="3">MABP domain-containing protein</fullName>
    </recommendedName>
</protein>
<organism evidence="1 2">
    <name type="scientific">Culter alburnus</name>
    <name type="common">Topmouth culter</name>
    <dbReference type="NCBI Taxonomy" id="194366"/>
    <lineage>
        <taxon>Eukaryota</taxon>
        <taxon>Metazoa</taxon>
        <taxon>Chordata</taxon>
        <taxon>Craniata</taxon>
        <taxon>Vertebrata</taxon>
        <taxon>Euteleostomi</taxon>
        <taxon>Actinopterygii</taxon>
        <taxon>Neopterygii</taxon>
        <taxon>Teleostei</taxon>
        <taxon>Ostariophysi</taxon>
        <taxon>Cypriniformes</taxon>
        <taxon>Xenocyprididae</taxon>
        <taxon>Xenocypridinae</taxon>
        <taxon>Culter</taxon>
    </lineage>
</organism>
<proteinExistence type="predicted"/>
<name>A0AAW1ZS57_CULAL</name>
<reference evidence="1 2" key="1">
    <citation type="submission" date="2024-05" db="EMBL/GenBank/DDBJ databases">
        <title>A high-quality chromosomal-level genome assembly of Topmouth culter (Culter alburnus).</title>
        <authorList>
            <person name="Zhao H."/>
        </authorList>
    </citation>
    <scope>NUCLEOTIDE SEQUENCE [LARGE SCALE GENOMIC DNA]</scope>
    <source>
        <strain evidence="1">CATC2023</strain>
        <tissue evidence="1">Muscle</tissue>
    </source>
</reference>
<gene>
    <name evidence="1" type="ORF">ABG768_007013</name>
</gene>
<dbReference type="Proteomes" id="UP001479290">
    <property type="component" value="Unassembled WGS sequence"/>
</dbReference>
<sequence>MANAQQITKLNVSTRKDEEENLRAQGYQFINVNLNEGAGGNRVLLWFKKECGNRPVTRIEFSFTDRMKPGLADAGYEVVNRDLNAGAGGDHIFLWYFYGSTEYDIPIVDLTVSKGAKEEPALLTNGWERLGCDLNRNASRTIIYLWVKREKTSYIQEITATVDFSSDKHMFELGYTRVCEDTNRGADGQNYVFLWYRRTTDKKKALTALDVSTSLQEESKLQKEGYKKLSVDLNTGTGGKEVYLWYKKEGCESQIQAMVLLINCDAWFEYQKAGINFINKNLNEGNNGYEIYISYK</sequence>
<comment type="caution">
    <text evidence="1">The sequence shown here is derived from an EMBL/GenBank/DDBJ whole genome shotgun (WGS) entry which is preliminary data.</text>
</comment>
<dbReference type="AlphaFoldDB" id="A0AAW1ZS57"/>
<dbReference type="EMBL" id="JAWDJR010000014">
    <property type="protein sequence ID" value="KAK9963852.1"/>
    <property type="molecule type" value="Genomic_DNA"/>
</dbReference>
<evidence type="ECO:0000313" key="1">
    <source>
        <dbReference type="EMBL" id="KAK9963852.1"/>
    </source>
</evidence>
<keyword evidence="2" id="KW-1185">Reference proteome</keyword>
<evidence type="ECO:0000313" key="2">
    <source>
        <dbReference type="Proteomes" id="UP001479290"/>
    </source>
</evidence>
<accession>A0AAW1ZS57</accession>